<gene>
    <name evidence="1" type="ORF">PMG25_11405</name>
</gene>
<comment type="caution">
    <text evidence="1">The sequence shown here is derived from an EMBL/GenBank/DDBJ whole genome shotgun (WGS) entry which is preliminary data.</text>
</comment>
<evidence type="ECO:0000313" key="2">
    <source>
        <dbReference type="Proteomes" id="UP001235849"/>
    </source>
</evidence>
<dbReference type="RefSeq" id="WP_283767020.1">
    <property type="nucleotide sequence ID" value="NZ_JAQOSO010000061.1"/>
</dbReference>
<accession>A0ABT7B6A6</accession>
<proteinExistence type="predicted"/>
<organism evidence="1 2">
    <name type="scientific">Roseofilum capinflatum BLCC-M114</name>
    <dbReference type="NCBI Taxonomy" id="3022440"/>
    <lineage>
        <taxon>Bacteria</taxon>
        <taxon>Bacillati</taxon>
        <taxon>Cyanobacteriota</taxon>
        <taxon>Cyanophyceae</taxon>
        <taxon>Desertifilales</taxon>
        <taxon>Desertifilaceae</taxon>
        <taxon>Roseofilum</taxon>
        <taxon>Roseofilum capinflatum</taxon>
    </lineage>
</organism>
<protein>
    <submittedName>
        <fullName evidence="1">Uncharacterized protein</fullName>
    </submittedName>
</protein>
<sequence length="118" mass="13344">MSSVTWNKNLNKILSKAFADTCKNQGQEYQRLFSDTEAFEGFSGQDIIDTGALKGSQSLAFPNRFQAQFSWGMEYATYVHEGYTLRSGGRQPGRPWTKPRKDFIFSDRFIDNLGGALV</sequence>
<dbReference type="Proteomes" id="UP001235849">
    <property type="component" value="Unassembled WGS sequence"/>
</dbReference>
<name>A0ABT7B6A6_9CYAN</name>
<keyword evidence="2" id="KW-1185">Reference proteome</keyword>
<evidence type="ECO:0000313" key="1">
    <source>
        <dbReference type="EMBL" id="MDJ1174700.1"/>
    </source>
</evidence>
<dbReference type="EMBL" id="JAQOSO010000061">
    <property type="protein sequence ID" value="MDJ1174700.1"/>
    <property type="molecule type" value="Genomic_DNA"/>
</dbReference>
<reference evidence="1 2" key="1">
    <citation type="submission" date="2023-01" db="EMBL/GenBank/DDBJ databases">
        <title>Novel diversity within Roseofilum (Cyanobacteria; Desertifilaceae) from marine benthic mats with descriptions of four novel species.</title>
        <authorList>
            <person name="Wang Y."/>
            <person name="Berthold D.E."/>
            <person name="Hu J."/>
            <person name="Lefler F.W."/>
            <person name="Laughinghouse H.D. IV."/>
        </authorList>
    </citation>
    <scope>NUCLEOTIDE SEQUENCE [LARGE SCALE GENOMIC DNA]</scope>
    <source>
        <strain evidence="1 2">BLCC-M114</strain>
    </source>
</reference>